<evidence type="ECO:0000313" key="3">
    <source>
        <dbReference type="Proteomes" id="UP000268162"/>
    </source>
</evidence>
<evidence type="ECO:0000259" key="1">
    <source>
        <dbReference type="Pfam" id="PF07393"/>
    </source>
</evidence>
<keyword evidence="3" id="KW-1185">Reference proteome</keyword>
<name>A0A4Q0A0D2_9FUNG</name>
<dbReference type="PANTHER" id="PTHR12100:SF1">
    <property type="entry name" value="RECYCLIN-1"/>
    <property type="match status" value="1"/>
</dbReference>
<dbReference type="InterPro" id="IPR009976">
    <property type="entry name" value="Sec10-like"/>
</dbReference>
<dbReference type="Proteomes" id="UP000268162">
    <property type="component" value="Unassembled WGS sequence"/>
</dbReference>
<gene>
    <name evidence="2" type="ORF">BJ085DRAFT_20643</name>
</gene>
<dbReference type="PANTHER" id="PTHR12100">
    <property type="entry name" value="SEC10"/>
    <property type="match status" value="1"/>
</dbReference>
<evidence type="ECO:0000313" key="2">
    <source>
        <dbReference type="EMBL" id="RKP39178.1"/>
    </source>
</evidence>
<dbReference type="GO" id="GO:0006893">
    <property type="term" value="P:Golgi to plasma membrane transport"/>
    <property type="evidence" value="ECO:0007669"/>
    <property type="project" value="TreeGrafter"/>
</dbReference>
<dbReference type="Pfam" id="PF07393">
    <property type="entry name" value="Sec10_HB"/>
    <property type="match status" value="1"/>
</dbReference>
<organism evidence="2 3">
    <name type="scientific">Dimargaris cristalligena</name>
    <dbReference type="NCBI Taxonomy" id="215637"/>
    <lineage>
        <taxon>Eukaryota</taxon>
        <taxon>Fungi</taxon>
        <taxon>Fungi incertae sedis</taxon>
        <taxon>Zoopagomycota</taxon>
        <taxon>Kickxellomycotina</taxon>
        <taxon>Dimargaritomycetes</taxon>
        <taxon>Dimargaritales</taxon>
        <taxon>Dimargaritaceae</taxon>
        <taxon>Dimargaris</taxon>
    </lineage>
</organism>
<dbReference type="EMBL" id="ML002292">
    <property type="protein sequence ID" value="RKP39178.1"/>
    <property type="molecule type" value="Genomic_DNA"/>
</dbReference>
<dbReference type="InterPro" id="IPR048627">
    <property type="entry name" value="Sec10_HB"/>
</dbReference>
<dbReference type="GO" id="GO:0000145">
    <property type="term" value="C:exocyst"/>
    <property type="evidence" value="ECO:0007669"/>
    <property type="project" value="TreeGrafter"/>
</dbReference>
<accession>A0A4Q0A0D2</accession>
<reference evidence="3" key="1">
    <citation type="journal article" date="2018" name="Nat. Microbiol.">
        <title>Leveraging single-cell genomics to expand the fungal tree of life.</title>
        <authorList>
            <person name="Ahrendt S.R."/>
            <person name="Quandt C.A."/>
            <person name="Ciobanu D."/>
            <person name="Clum A."/>
            <person name="Salamov A."/>
            <person name="Andreopoulos B."/>
            <person name="Cheng J.F."/>
            <person name="Woyke T."/>
            <person name="Pelin A."/>
            <person name="Henrissat B."/>
            <person name="Reynolds N.K."/>
            <person name="Benny G.L."/>
            <person name="Smith M.E."/>
            <person name="James T.Y."/>
            <person name="Grigoriev I.V."/>
        </authorList>
    </citation>
    <scope>NUCLEOTIDE SEQUENCE [LARGE SCALE GENOMIC DNA]</scope>
    <source>
        <strain evidence="3">RSA 468</strain>
    </source>
</reference>
<protein>
    <submittedName>
        <fullName evidence="2">Exocyst complex component Sec10-like protein</fullName>
    </submittedName>
</protein>
<dbReference type="AlphaFoldDB" id="A0A4Q0A0D2"/>
<dbReference type="STRING" id="215637.A0A4Q0A0D2"/>
<proteinExistence type="predicted"/>
<sequence>MKQDVLECIESTFVTLLRYLGQHHIKPAFDTAIHQLAQIQLLNHHHRHAAGYTYSLNSLTQYLELIHLADLIVHMVEVYYKQEMLCFVDENDFLSMCNQEKRALEAKIDDQAAAGLDHVIDVMMDQVEHILRTRQEVSDFDPPPGVSVDLRSTPACQSVLDCLSQYTTLVTRATDKHIVEVFLGEVGLRFYNILNQHIRRFRIDTGAGGFQLISDLNEYHGWASRYLKNPEIVRYFDVLKEVGHLFIVTPQHLRDLLHDAPRFEPVLRVEEVYEFVELRTDYAKIKSMVDERCVLM</sequence>
<dbReference type="GO" id="GO:0006887">
    <property type="term" value="P:exocytosis"/>
    <property type="evidence" value="ECO:0007669"/>
    <property type="project" value="TreeGrafter"/>
</dbReference>
<feature type="domain" description="Exocyst complex component Sec10-like alpha-helical bundle" evidence="1">
    <location>
        <begin position="3"/>
        <end position="286"/>
    </location>
</feature>